<gene>
    <name evidence="2" type="ORF">LCGC14_2761940</name>
</gene>
<accession>A0A0F8YYN7</accession>
<feature type="non-terminal residue" evidence="2">
    <location>
        <position position="209"/>
    </location>
</feature>
<dbReference type="AlphaFoldDB" id="A0A0F8YYN7"/>
<organism evidence="2">
    <name type="scientific">marine sediment metagenome</name>
    <dbReference type="NCBI Taxonomy" id="412755"/>
    <lineage>
        <taxon>unclassified sequences</taxon>
        <taxon>metagenomes</taxon>
        <taxon>ecological metagenomes</taxon>
    </lineage>
</organism>
<evidence type="ECO:0000259" key="1">
    <source>
        <dbReference type="Pfam" id="PF12081"/>
    </source>
</evidence>
<dbReference type="Pfam" id="PF12081">
    <property type="entry name" value="GldM_1st"/>
    <property type="match status" value="1"/>
</dbReference>
<feature type="domain" description="Gliding motility-associated protein GldM N-terminal" evidence="1">
    <location>
        <begin position="20"/>
        <end position="209"/>
    </location>
</feature>
<evidence type="ECO:0000313" key="2">
    <source>
        <dbReference type="EMBL" id="KKK86567.1"/>
    </source>
</evidence>
<dbReference type="InterPro" id="IPR022720">
    <property type="entry name" value="Motility-assoc_prot_GldM_N"/>
</dbReference>
<comment type="caution">
    <text evidence="2">The sequence shown here is derived from an EMBL/GenBank/DDBJ whole genome shotgun (WGS) entry which is preliminary data.</text>
</comment>
<proteinExistence type="predicted"/>
<protein>
    <recommendedName>
        <fullName evidence="1">Gliding motility-associated protein GldM N-terminal domain-containing protein</fullName>
    </recommendedName>
</protein>
<name>A0A0F8YYN7_9ZZZZ</name>
<sequence length="209" mass="23230">MIGMMYLVLMAMLALNVSKDVLNAFVLVDEGLTNTTGNFAKKNNVYYQEFDRAAAENPVKAGPWQAKALEVKRRADELHQYLQDLKYKIIIKSEGEDTHAIHEGDIIGGLILGKDNTTLAAEIMIGADGGGRANDLKMAIGGFREHLISLISEENETIRASIESNLATEERIVLSHGKEEMQSWEISHFDQMPLIAVITLLSKMQNDVR</sequence>
<dbReference type="EMBL" id="LAZR01050786">
    <property type="protein sequence ID" value="KKK86567.1"/>
    <property type="molecule type" value="Genomic_DNA"/>
</dbReference>
<reference evidence="2" key="1">
    <citation type="journal article" date="2015" name="Nature">
        <title>Complex archaea that bridge the gap between prokaryotes and eukaryotes.</title>
        <authorList>
            <person name="Spang A."/>
            <person name="Saw J.H."/>
            <person name="Jorgensen S.L."/>
            <person name="Zaremba-Niedzwiedzka K."/>
            <person name="Martijn J."/>
            <person name="Lind A.E."/>
            <person name="van Eijk R."/>
            <person name="Schleper C."/>
            <person name="Guy L."/>
            <person name="Ettema T.J."/>
        </authorList>
    </citation>
    <scope>NUCLEOTIDE SEQUENCE</scope>
</reference>